<accession>A0A3D9B7S6</accession>
<organism evidence="2 3">
    <name type="scientific">Chryseobacterium piscium</name>
    <dbReference type="NCBI Taxonomy" id="333702"/>
    <lineage>
        <taxon>Bacteria</taxon>
        <taxon>Pseudomonadati</taxon>
        <taxon>Bacteroidota</taxon>
        <taxon>Flavobacteriia</taxon>
        <taxon>Flavobacteriales</taxon>
        <taxon>Weeksellaceae</taxon>
        <taxon>Chryseobacterium group</taxon>
        <taxon>Chryseobacterium</taxon>
    </lineage>
</organism>
<feature type="transmembrane region" description="Helical" evidence="1">
    <location>
        <begin position="7"/>
        <end position="24"/>
    </location>
</feature>
<feature type="transmembrane region" description="Helical" evidence="1">
    <location>
        <begin position="30"/>
        <end position="47"/>
    </location>
</feature>
<keyword evidence="1" id="KW-0472">Membrane</keyword>
<sequence>MNGKAGIFFSIVFGLISFCLGLYFIKSFVFLSIIFFIATVIAIILGFKEFKIHDDIKNFDLTLVPEEIQIKKSRSLILTNILNYSIFVVICIFIVIIASTREIENIYLFSLIPIGFGAVMSYKIFSDFKNMKTVVITLNSEGIRIKNKALMQWKDISYEKIASKYLRHPESKHDRQHEINYLLFYYKNNKKQILIDHLEIDDYQLSQYLKVFRNRHENKTIDFHKF</sequence>
<dbReference type="RefSeq" id="WP_115951765.1">
    <property type="nucleotide sequence ID" value="NZ_QNVS01000105.1"/>
</dbReference>
<reference evidence="2 3" key="1">
    <citation type="journal article" date="2006" name="Int. J. Syst. Evol. Microbiol.">
        <title>Chryseobacterium piscium sp. nov., isolated from fish of the South Atlantic Ocean off South Africa.</title>
        <authorList>
            <person name="de Beer H."/>
            <person name="Hugo C.J."/>
            <person name="Jooste P.J."/>
            <person name="Vancanneyt M."/>
            <person name="Coenye T."/>
            <person name="Vandamme P."/>
        </authorList>
    </citation>
    <scope>NUCLEOTIDE SEQUENCE [LARGE SCALE GENOMIC DNA]</scope>
    <source>
        <strain evidence="2 3">CCUG 51923</strain>
    </source>
</reference>
<evidence type="ECO:0000313" key="3">
    <source>
        <dbReference type="Proteomes" id="UP000256512"/>
    </source>
</evidence>
<dbReference type="AlphaFoldDB" id="A0A3D9B7S6"/>
<keyword evidence="3" id="KW-1185">Reference proteome</keyword>
<evidence type="ECO:0000313" key="2">
    <source>
        <dbReference type="EMBL" id="REC49771.1"/>
    </source>
</evidence>
<gene>
    <name evidence="2" type="ORF">DRF62_19425</name>
</gene>
<feature type="transmembrane region" description="Helical" evidence="1">
    <location>
        <begin position="81"/>
        <end position="100"/>
    </location>
</feature>
<evidence type="ECO:0000256" key="1">
    <source>
        <dbReference type="SAM" id="Phobius"/>
    </source>
</evidence>
<dbReference type="EMBL" id="QNVS01000105">
    <property type="protein sequence ID" value="REC49771.1"/>
    <property type="molecule type" value="Genomic_DNA"/>
</dbReference>
<feature type="transmembrane region" description="Helical" evidence="1">
    <location>
        <begin position="106"/>
        <end position="125"/>
    </location>
</feature>
<protein>
    <submittedName>
        <fullName evidence="2">Uncharacterized protein</fullName>
    </submittedName>
</protein>
<comment type="caution">
    <text evidence="2">The sequence shown here is derived from an EMBL/GenBank/DDBJ whole genome shotgun (WGS) entry which is preliminary data.</text>
</comment>
<proteinExistence type="predicted"/>
<keyword evidence="1" id="KW-1133">Transmembrane helix</keyword>
<keyword evidence="1" id="KW-0812">Transmembrane</keyword>
<dbReference type="Proteomes" id="UP000256512">
    <property type="component" value="Unassembled WGS sequence"/>
</dbReference>
<name>A0A3D9B7S6_9FLAO</name>